<evidence type="ECO:0000313" key="2">
    <source>
        <dbReference type="Proteomes" id="UP000814140"/>
    </source>
</evidence>
<accession>A0ACB8TIP6</accession>
<protein>
    <submittedName>
        <fullName evidence="1">Uncharacterized protein</fullName>
    </submittedName>
</protein>
<reference evidence="1" key="1">
    <citation type="submission" date="2021-03" db="EMBL/GenBank/DDBJ databases">
        <authorList>
            <consortium name="DOE Joint Genome Institute"/>
            <person name="Ahrendt S."/>
            <person name="Looney B.P."/>
            <person name="Miyauchi S."/>
            <person name="Morin E."/>
            <person name="Drula E."/>
            <person name="Courty P.E."/>
            <person name="Chicoki N."/>
            <person name="Fauchery L."/>
            <person name="Kohler A."/>
            <person name="Kuo A."/>
            <person name="Labutti K."/>
            <person name="Pangilinan J."/>
            <person name="Lipzen A."/>
            <person name="Riley R."/>
            <person name="Andreopoulos W."/>
            <person name="He G."/>
            <person name="Johnson J."/>
            <person name="Barry K.W."/>
            <person name="Grigoriev I.V."/>
            <person name="Nagy L."/>
            <person name="Hibbett D."/>
            <person name="Henrissat B."/>
            <person name="Matheny P.B."/>
            <person name="Labbe J."/>
            <person name="Martin F."/>
        </authorList>
    </citation>
    <scope>NUCLEOTIDE SEQUENCE</scope>
    <source>
        <strain evidence="1">HHB10654</strain>
    </source>
</reference>
<dbReference type="Proteomes" id="UP000814140">
    <property type="component" value="Unassembled WGS sequence"/>
</dbReference>
<gene>
    <name evidence="1" type="ORF">BV25DRAFT_1875757</name>
</gene>
<organism evidence="1 2">
    <name type="scientific">Artomyces pyxidatus</name>
    <dbReference type="NCBI Taxonomy" id="48021"/>
    <lineage>
        <taxon>Eukaryota</taxon>
        <taxon>Fungi</taxon>
        <taxon>Dikarya</taxon>
        <taxon>Basidiomycota</taxon>
        <taxon>Agaricomycotina</taxon>
        <taxon>Agaricomycetes</taxon>
        <taxon>Russulales</taxon>
        <taxon>Auriscalpiaceae</taxon>
        <taxon>Artomyces</taxon>
    </lineage>
</organism>
<name>A0ACB8TIP6_9AGAM</name>
<reference evidence="1" key="2">
    <citation type="journal article" date="2022" name="New Phytol.">
        <title>Evolutionary transition to the ectomycorrhizal habit in the genomes of a hyperdiverse lineage of mushroom-forming fungi.</title>
        <authorList>
            <person name="Looney B."/>
            <person name="Miyauchi S."/>
            <person name="Morin E."/>
            <person name="Drula E."/>
            <person name="Courty P.E."/>
            <person name="Kohler A."/>
            <person name="Kuo A."/>
            <person name="LaButti K."/>
            <person name="Pangilinan J."/>
            <person name="Lipzen A."/>
            <person name="Riley R."/>
            <person name="Andreopoulos W."/>
            <person name="He G."/>
            <person name="Johnson J."/>
            <person name="Nolan M."/>
            <person name="Tritt A."/>
            <person name="Barry K.W."/>
            <person name="Grigoriev I.V."/>
            <person name="Nagy L.G."/>
            <person name="Hibbett D."/>
            <person name="Henrissat B."/>
            <person name="Matheny P.B."/>
            <person name="Labbe J."/>
            <person name="Martin F.M."/>
        </authorList>
    </citation>
    <scope>NUCLEOTIDE SEQUENCE</scope>
    <source>
        <strain evidence="1">HHB10654</strain>
    </source>
</reference>
<proteinExistence type="predicted"/>
<comment type="caution">
    <text evidence="1">The sequence shown here is derived from an EMBL/GenBank/DDBJ whole genome shotgun (WGS) entry which is preliminary data.</text>
</comment>
<keyword evidence="2" id="KW-1185">Reference proteome</keyword>
<dbReference type="EMBL" id="MU277188">
    <property type="protein sequence ID" value="KAI0068328.1"/>
    <property type="molecule type" value="Genomic_DNA"/>
</dbReference>
<evidence type="ECO:0000313" key="1">
    <source>
        <dbReference type="EMBL" id="KAI0068328.1"/>
    </source>
</evidence>
<sequence>MSEPSTGDNAQRNASRHLSATGSFLTTASGVAQSTISVGTYATGLTLSQFPPPPNTIPNSPLTENAASSPAGSTFTLTPNSPSTRFPFPPAPRASPTPGSPASQFPQPRPLPTPQPRPPRDPRPPPSAISNRTFSPYDWHEGSSSISVDPTEERLLSTSFITGLLSSTEAQQSPMSAEHTPPEGQRLLYQTDSGSLLSEMTYPPNPRVQSSLSYRGPGPSRAGPSAYTTVRAGLSDSEPYGDTDTLSSYDTDVQVVQGARGLSRKVSVVGMANATLRNIASGETLPSQRGGTPQTYNSSLPLNPSRPSGWSGMSNELHVPDDLVAHPSSQMHFSPAARSSAGFRPSYTPAGPRERRVSTHSNKTVKSQVSTFISAAGQRSIRAVRQTLEWFRVKPLPPVPTMPNMSYHQEQEYRRMEGAVPLPDLAERADRLGTMLDAGRLPHDSMGSYPNGVNGVEKFTHQADEYPDGARVSGLGGQNWQDQSLAKAKPFGLKTPLTRSQKIKLAAALAVLVFLALVGVIIGIVLGMRHTHPAVTCPGNMTGASCTLNAGCVCTSSSANQCNPLAQSLVNLIPTMNDLFGANYTQASVAAAVFSVLGTPSNNDCSAQARIIDVAPALDIATVPNRTEWAQSALLWSYVQSLNTSSVGALQSFILKANWKSLGGIDGPIPSQSSSFTKTALGFKFDFAGQVVSEPPISFKTDGQPSSSQISQVSQVATGALDRMYTFAAASSSMRQSAMANYWASELHQDPKTFSTFVSLFTSSPILLPFDATETAGGTPLSSLLTNSTSSPFPPPLSCYPTLTNPQLQSINALETTVFGLSSASYQPGFDTSCFPDRPIYGVFDVLRLRLPFPDSRTNVSLQAATLSPGAGSRVVVYNGAALSTLPDSTTPSTASTDPRQYGTLNHLNHVLLNFFTSIPDINVAVAFAQYILSSPAGPPASGSLLSQSLDSIPPIEVAVFGSVLPSDISGVVSSFSTPSGKLFFGTDQSVALRDWTINGAQTGLAWADAANAPTVVHDTTFDNALFNEVWNPAFTFFHTESNAIVNVGNITSGFQTLGLFVP</sequence>